<dbReference type="RefSeq" id="WP_185424580.1">
    <property type="nucleotide sequence ID" value="NZ_JAARRL010000003.1"/>
</dbReference>
<reference evidence="2 3" key="1">
    <citation type="submission" date="2020-03" db="EMBL/GenBank/DDBJ databases">
        <title>Soil Listeria distribution.</title>
        <authorList>
            <person name="Liao J."/>
            <person name="Wiedmann M."/>
        </authorList>
    </citation>
    <scope>NUCLEOTIDE SEQUENCE [LARGE SCALE GENOMIC DNA]</scope>
    <source>
        <strain evidence="2 3">FSL L7-1523</strain>
    </source>
</reference>
<proteinExistence type="predicted"/>
<keyword evidence="1" id="KW-1133">Transmembrane helix</keyword>
<evidence type="ECO:0000313" key="3">
    <source>
        <dbReference type="Proteomes" id="UP000564536"/>
    </source>
</evidence>
<feature type="transmembrane region" description="Helical" evidence="1">
    <location>
        <begin position="6"/>
        <end position="28"/>
    </location>
</feature>
<sequence>MKKRSIVIIGIIGFLATLVIGATILHLYSKNHAEQKIDAYVLEQGIPFDQIRDISYVWDWEFSGDYIKRIKVDGEKEGVVYQYFYTGKGQPILFRPYSKEEGTEVEVKYPSKDDD</sequence>
<gene>
    <name evidence="2" type="ORF">HB943_03270</name>
</gene>
<keyword evidence="1" id="KW-0472">Membrane</keyword>
<keyword evidence="1" id="KW-0812">Transmembrane</keyword>
<evidence type="ECO:0000313" key="2">
    <source>
        <dbReference type="EMBL" id="MBC1499610.1"/>
    </source>
</evidence>
<name>A0A841Z2W3_9LIST</name>
<comment type="caution">
    <text evidence="2">The sequence shown here is derived from an EMBL/GenBank/DDBJ whole genome shotgun (WGS) entry which is preliminary data.</text>
</comment>
<dbReference type="Proteomes" id="UP000564536">
    <property type="component" value="Unassembled WGS sequence"/>
</dbReference>
<dbReference type="EMBL" id="JAARRL010000003">
    <property type="protein sequence ID" value="MBC1499610.1"/>
    <property type="molecule type" value="Genomic_DNA"/>
</dbReference>
<evidence type="ECO:0000256" key="1">
    <source>
        <dbReference type="SAM" id="Phobius"/>
    </source>
</evidence>
<dbReference type="AlphaFoldDB" id="A0A841Z2W3"/>
<organism evidence="2 3">
    <name type="scientific">Listeria weihenstephanensis</name>
    <dbReference type="NCBI Taxonomy" id="1006155"/>
    <lineage>
        <taxon>Bacteria</taxon>
        <taxon>Bacillati</taxon>
        <taxon>Bacillota</taxon>
        <taxon>Bacilli</taxon>
        <taxon>Bacillales</taxon>
        <taxon>Listeriaceae</taxon>
        <taxon>Listeria</taxon>
    </lineage>
</organism>
<protein>
    <submittedName>
        <fullName evidence="2">DUF3139 domain-containing protein</fullName>
    </submittedName>
</protein>
<accession>A0A841Z2W3</accession>